<keyword evidence="1" id="KW-0614">Plasmid</keyword>
<geneLocation type="plasmid" evidence="1 2">
    <name>pSA2</name>
</geneLocation>
<protein>
    <submittedName>
        <fullName evidence="1">Uncharacterized protein</fullName>
    </submittedName>
</protein>
<evidence type="ECO:0000313" key="2">
    <source>
        <dbReference type="Proteomes" id="UP000094626"/>
    </source>
</evidence>
<accession>A0A1D8AFG1</accession>
<organism evidence="1 2">
    <name type="scientific">Novosphingobium resinovorum</name>
    <dbReference type="NCBI Taxonomy" id="158500"/>
    <lineage>
        <taxon>Bacteria</taxon>
        <taxon>Pseudomonadati</taxon>
        <taxon>Pseudomonadota</taxon>
        <taxon>Alphaproteobacteria</taxon>
        <taxon>Sphingomonadales</taxon>
        <taxon>Sphingomonadaceae</taxon>
        <taxon>Novosphingobium</taxon>
    </lineage>
</organism>
<reference evidence="2" key="1">
    <citation type="journal article" date="2017" name="J. Biotechnol.">
        <title>Complete genome sequence of Novosphingobium resinovorum SA1, a versatile xenobiotic-degrading bacterium capable of utilizing sulfanilic acid.</title>
        <authorList>
            <person name="Hegedus B."/>
            <person name="Kos P.B."/>
            <person name="Balint B."/>
            <person name="Maroti G."/>
            <person name="Gan H.M."/>
            <person name="Perei K."/>
            <person name="Rakhely G."/>
        </authorList>
    </citation>
    <scope>NUCLEOTIDE SEQUENCE [LARGE SCALE GENOMIC DNA]</scope>
    <source>
        <strain evidence="2">SA1</strain>
    </source>
</reference>
<keyword evidence="2" id="KW-1185">Reference proteome</keyword>
<evidence type="ECO:0000313" key="1">
    <source>
        <dbReference type="EMBL" id="AOR80848.1"/>
    </source>
</evidence>
<dbReference type="RefSeq" id="WP_008828803.1">
    <property type="nucleotide sequence ID" value="NZ_CP017077.1"/>
</dbReference>
<dbReference type="KEGG" id="nre:BES08_29045"/>
<proteinExistence type="predicted"/>
<dbReference type="Proteomes" id="UP000094626">
    <property type="component" value="Plasmid pSA2"/>
</dbReference>
<dbReference type="EMBL" id="CP017077">
    <property type="protein sequence ID" value="AOR80848.1"/>
    <property type="molecule type" value="Genomic_DNA"/>
</dbReference>
<name>A0A1D8AFG1_9SPHN</name>
<gene>
    <name evidence="1" type="ORF">BES08_29045</name>
</gene>
<dbReference type="OrthoDB" id="3698953at2"/>
<sequence length="104" mass="11174">MSRYDFSGRLDGVSVSIGWDRPLGTFFVQVKQTGDADDAVLLWLGTYPGEISSAAEAIRFATDHAELPADLGSILETDRLKTLGMIDGPAQRAAKDFIVRSGLG</sequence>
<dbReference type="AlphaFoldDB" id="A0A1D8AFG1"/>